<evidence type="ECO:0000313" key="3">
    <source>
        <dbReference type="EMBL" id="KAI3406948.2"/>
    </source>
</evidence>
<dbReference type="EMBL" id="JAHUZD010000019">
    <property type="protein sequence ID" value="KAI3406948.2"/>
    <property type="molecule type" value="Genomic_DNA"/>
</dbReference>
<protein>
    <recommendedName>
        <fullName evidence="2">Subtelomeric hrmA-associated cluster protein AFUB-079030/YDR124W-like helical bundle domain-containing protein</fullName>
    </recommendedName>
</protein>
<feature type="compositionally biased region" description="Basic and acidic residues" evidence="1">
    <location>
        <begin position="298"/>
        <end position="310"/>
    </location>
</feature>
<dbReference type="PANTHER" id="PTHR36102">
    <property type="entry name" value="CHROMOSOME 10, WHOLE GENOME SHOTGUN SEQUENCE"/>
    <property type="match status" value="1"/>
</dbReference>
<feature type="region of interest" description="Disordered" evidence="1">
    <location>
        <begin position="286"/>
        <end position="310"/>
    </location>
</feature>
<proteinExistence type="predicted"/>
<dbReference type="Proteomes" id="UP001202479">
    <property type="component" value="Unassembled WGS sequence"/>
</dbReference>
<dbReference type="InterPro" id="IPR047092">
    <property type="entry name" value="AFUB_07903/YDR124W-like_hel"/>
</dbReference>
<feature type="domain" description="Subtelomeric hrmA-associated cluster protein AFUB-079030/YDR124W-like helical bundle" evidence="2">
    <location>
        <begin position="87"/>
        <end position="166"/>
    </location>
</feature>
<sequence>MMVHQDLRLQEVVNTLHQLSKENSMKFILITKDSNPNSEIKCQHSSQYNLDQVEEIKDILGRATLTTIKPTLSQMRLLKLYKNQHPTTLIKQYRDLFNSLSQVVCKEVAKSWIKIIEPFKQALFPYRDFNKTKPSWWPQHVNHIEPDHLDKFGRVEVLINILRHPQFDLKEVDLRSYNKRPVIQSFLREILYLAIYDRMYYNMLREEDALFQLIPEHERDLFEQSSIMIMTSDMRIKGTQELIMTSKVKDVHLNHRIFGLNQVELYPTADFAKTLISTTGNKTGKIVKTKSKSNLRSSSRDKKPTTRSSVKIDELVLKSVERRNYSSSPIAKDNELQQQQQQSQQQKFIATEKKLAMNNLKMSVGNVQEQTYKPVLEFEKVTKQYKLEDSDDTRIMEQKLTDVSKATKKNHTPSDLTGKELNNVRMCEYEYFKNSLVKPNQFNNVNNLEMVYHQKDSSLEDSGISSNPKSSPYVNFDGYNEETGHLLNTLCYYDDYESSSEEETSAFEISSSSDDFFEHFKKVDGNDIATFDEYTFDAMALHL</sequence>
<dbReference type="RefSeq" id="XP_049182693.1">
    <property type="nucleotide sequence ID" value="XM_049323618.1"/>
</dbReference>
<comment type="caution">
    <text evidence="3">The sequence shown here is derived from an EMBL/GenBank/DDBJ whole genome shotgun (WGS) entry which is preliminary data.</text>
</comment>
<evidence type="ECO:0000313" key="4">
    <source>
        <dbReference type="Proteomes" id="UP001202479"/>
    </source>
</evidence>
<name>A0AAI9T1M0_9ASCO</name>
<evidence type="ECO:0000259" key="2">
    <source>
        <dbReference type="Pfam" id="PF11001"/>
    </source>
</evidence>
<accession>A0AAI9T1M0</accession>
<dbReference type="AlphaFoldDB" id="A0AAI9T1M0"/>
<dbReference type="Pfam" id="PF11001">
    <property type="entry name" value="AFUB_07903_YDR124W_hel"/>
    <property type="match status" value="1"/>
</dbReference>
<evidence type="ECO:0000256" key="1">
    <source>
        <dbReference type="SAM" id="MobiDB-lite"/>
    </source>
</evidence>
<reference evidence="3" key="1">
    <citation type="journal article" date="2022" name="DNA Res.">
        <title>Genome analysis of five recently described species of the CUG-Ser clade uncovers Candida theae as a new hybrid lineage with pathogenic potential in the Candida parapsilosis species complex.</title>
        <authorList>
            <person name="Mixao V."/>
            <person name="Del Olmo V."/>
            <person name="Hegedusova E."/>
            <person name="Saus E."/>
            <person name="Pryszcz L."/>
            <person name="Cillingova A."/>
            <person name="Nosek J."/>
            <person name="Gabaldon T."/>
        </authorList>
    </citation>
    <scope>NUCLEOTIDE SEQUENCE</scope>
    <source>
        <strain evidence="3">CBS 10844</strain>
    </source>
</reference>
<keyword evidence="4" id="KW-1185">Reference proteome</keyword>
<organism evidence="3 4">
    <name type="scientific">Candida oxycetoniae</name>
    <dbReference type="NCBI Taxonomy" id="497107"/>
    <lineage>
        <taxon>Eukaryota</taxon>
        <taxon>Fungi</taxon>
        <taxon>Dikarya</taxon>
        <taxon>Ascomycota</taxon>
        <taxon>Saccharomycotina</taxon>
        <taxon>Pichiomycetes</taxon>
        <taxon>Debaryomycetaceae</taxon>
        <taxon>Candida/Lodderomyces clade</taxon>
        <taxon>Candida</taxon>
    </lineage>
</organism>
<gene>
    <name evidence="3" type="ORF">KGF56_000241</name>
</gene>
<dbReference type="PANTHER" id="PTHR36102:SF1">
    <property type="entry name" value="YDR124W-LIKE HELICAL BUNDLE DOMAIN-CONTAINING PROTEIN"/>
    <property type="match status" value="1"/>
</dbReference>
<dbReference type="InterPro" id="IPR021264">
    <property type="entry name" value="AFUB_079030/YDR124W-like"/>
</dbReference>
<dbReference type="GeneID" id="73377858"/>